<organism evidence="1 2">
    <name type="scientific">Pleurodeles waltl</name>
    <name type="common">Iberian ribbed newt</name>
    <dbReference type="NCBI Taxonomy" id="8319"/>
    <lineage>
        <taxon>Eukaryota</taxon>
        <taxon>Metazoa</taxon>
        <taxon>Chordata</taxon>
        <taxon>Craniata</taxon>
        <taxon>Vertebrata</taxon>
        <taxon>Euteleostomi</taxon>
        <taxon>Amphibia</taxon>
        <taxon>Batrachia</taxon>
        <taxon>Caudata</taxon>
        <taxon>Salamandroidea</taxon>
        <taxon>Salamandridae</taxon>
        <taxon>Pleurodelinae</taxon>
        <taxon>Pleurodeles</taxon>
    </lineage>
</organism>
<accession>A0AAV7T2Z9</accession>
<evidence type="ECO:0000313" key="2">
    <source>
        <dbReference type="Proteomes" id="UP001066276"/>
    </source>
</evidence>
<dbReference type="Proteomes" id="UP001066276">
    <property type="component" value="Chromosome 4_1"/>
</dbReference>
<dbReference type="AlphaFoldDB" id="A0AAV7T2Z9"/>
<comment type="caution">
    <text evidence="1">The sequence shown here is derived from an EMBL/GenBank/DDBJ whole genome shotgun (WGS) entry which is preliminary data.</text>
</comment>
<dbReference type="EMBL" id="JANPWB010000007">
    <property type="protein sequence ID" value="KAJ1170774.1"/>
    <property type="molecule type" value="Genomic_DNA"/>
</dbReference>
<proteinExistence type="predicted"/>
<evidence type="ECO:0000313" key="1">
    <source>
        <dbReference type="EMBL" id="KAJ1170774.1"/>
    </source>
</evidence>
<keyword evidence="2" id="KW-1185">Reference proteome</keyword>
<gene>
    <name evidence="1" type="ORF">NDU88_002646</name>
</gene>
<protein>
    <submittedName>
        <fullName evidence="1">Uncharacterized protein</fullName>
    </submittedName>
</protein>
<name>A0AAV7T2Z9_PLEWA</name>
<reference evidence="1" key="1">
    <citation type="journal article" date="2022" name="bioRxiv">
        <title>Sequencing and chromosome-scale assembly of the giantPleurodeles waltlgenome.</title>
        <authorList>
            <person name="Brown T."/>
            <person name="Elewa A."/>
            <person name="Iarovenko S."/>
            <person name="Subramanian E."/>
            <person name="Araus A.J."/>
            <person name="Petzold A."/>
            <person name="Susuki M."/>
            <person name="Suzuki K.-i.T."/>
            <person name="Hayashi T."/>
            <person name="Toyoda A."/>
            <person name="Oliveira C."/>
            <person name="Osipova E."/>
            <person name="Leigh N.D."/>
            <person name="Simon A."/>
            <person name="Yun M.H."/>
        </authorList>
    </citation>
    <scope>NUCLEOTIDE SEQUENCE</scope>
    <source>
        <strain evidence="1">20211129_DDA</strain>
        <tissue evidence="1">Liver</tissue>
    </source>
</reference>
<sequence length="131" mass="14815">MVCEPPEHTGRPPERVRAVRRAAVWICWQPLEGTIFTAAAGEKHRCCWGRGCCCSWMLHSPRCWRRFLLLLPMDGRDAAGSWLLQLQPVAGPADTQPVLLAALLHILRPEPWLPLDKCGQSVREARRYGHA</sequence>